<sequence length="232" mass="25345">MHIFPNVLDNRNVVALPNTVFVADSTLPPQLAFCPSWPFLAPALSARRGHTQGTRALSTPAIPSGPGGPSLRRAYGRLKSFIYVGFIFGALWLTYNMLFAYFFVLGLSYIIQAVNDTSCMETLIPELVQQNACLNLGFVTINPSGQICMMNMDTPPPGHPCEGLDVVTQKTESDGSVQVCFHYDAWLKCVGKTNDWGALKSHLTDWSSGQANLKGKVYCLNVPGTESKPSNR</sequence>
<dbReference type="RefSeq" id="YP_009504775.1">
    <property type="nucleotide sequence ID" value="NC_038217.1"/>
</dbReference>
<evidence type="ECO:0000313" key="2">
    <source>
        <dbReference type="EMBL" id="AST24250.1"/>
    </source>
</evidence>
<protein>
    <submittedName>
        <fullName evidence="2">Uncharacterized protein</fullName>
    </submittedName>
</protein>
<reference evidence="3" key="2">
    <citation type="journal article" date="2019" name="Mitochondrial DNA Part B Resour">
        <title>The complete mitogenome of Caulerpa lentillifera and its phylogenetic analysis.</title>
        <authorList>
            <person name="Jia X."/>
            <person name="Liu T."/>
            <person name="Wang X."/>
            <person name="Tang X."/>
            <person name="Jin Y."/>
        </authorList>
    </citation>
    <scope>NUCLEOTIDE SEQUENCE</scope>
</reference>
<dbReference type="EMBL" id="MN201586">
    <property type="protein sequence ID" value="QKS32231.1"/>
    <property type="molecule type" value="Genomic_DNA"/>
</dbReference>
<geneLocation type="mitochondrion" evidence="2"/>
<keyword evidence="1" id="KW-0472">Membrane</keyword>
<keyword evidence="1" id="KW-0812">Transmembrane</keyword>
<keyword evidence="2" id="KW-0496">Mitochondrion</keyword>
<name>A0A2Z2QKJ2_9CHLO</name>
<evidence type="ECO:0000313" key="3">
    <source>
        <dbReference type="EMBL" id="QKS32231.1"/>
    </source>
</evidence>
<proteinExistence type="predicted"/>
<evidence type="ECO:0000256" key="1">
    <source>
        <dbReference type="SAM" id="Phobius"/>
    </source>
</evidence>
<accession>A0A2Z2QKJ2</accession>
<dbReference type="AlphaFoldDB" id="A0A2Z2QKJ2"/>
<organism evidence="2">
    <name type="scientific">Caulerpa lentillifera</name>
    <dbReference type="NCBI Taxonomy" id="148947"/>
    <lineage>
        <taxon>Eukaryota</taxon>
        <taxon>Viridiplantae</taxon>
        <taxon>Chlorophyta</taxon>
        <taxon>core chlorophytes</taxon>
        <taxon>Ulvophyceae</taxon>
        <taxon>TCBD clade</taxon>
        <taxon>Bryopsidales</taxon>
        <taxon>Halimedineae</taxon>
        <taxon>Caulerpaceae</taxon>
        <taxon>Caulerpa</taxon>
    </lineage>
</organism>
<reference evidence="2" key="1">
    <citation type="journal article" date="2018" name="Gene">
        <title>The complete mitochondrial genome of the Caulerpa lentillifera (Ulvophyceae, Chlorophyta): Sequence, genome content, organization structure and phylogenetic consideration.</title>
        <authorList>
            <person name="Zheng F."/>
            <person name="Liu H."/>
            <person name="Jiang M."/>
            <person name="Xu Z."/>
            <person name="Wang Z."/>
            <person name="Wang C."/>
            <person name="Du F."/>
            <person name="Shen Z."/>
            <person name="Wang B."/>
        </authorList>
    </citation>
    <scope>NUCLEOTIDE SEQUENCE</scope>
</reference>
<dbReference type="EMBL" id="KX761577">
    <property type="protein sequence ID" value="AST24250.1"/>
    <property type="molecule type" value="Genomic_DNA"/>
</dbReference>
<gene>
    <name evidence="2" type="primary">orf232</name>
</gene>
<feature type="transmembrane region" description="Helical" evidence="1">
    <location>
        <begin position="81"/>
        <end position="111"/>
    </location>
</feature>
<keyword evidence="1" id="KW-1133">Transmembrane helix</keyword>
<dbReference type="GeneID" id="37544035"/>